<dbReference type="EMBL" id="UYYB01097259">
    <property type="protein sequence ID" value="VDM76574.1"/>
    <property type="molecule type" value="Genomic_DNA"/>
</dbReference>
<dbReference type="AlphaFoldDB" id="A0A3P7JEK3"/>
<sequence length="70" mass="8034">MEIGEALDLCDWPIVADKTKVYDLLLRGLRACDESASMPQTRNLERIIKVTKDLLKRRALRLDPTVSHLE</sequence>
<proteinExistence type="predicted"/>
<accession>A0A3P7JEK3</accession>
<name>A0A3P7JEK3_STRVU</name>
<evidence type="ECO:0000313" key="2">
    <source>
        <dbReference type="Proteomes" id="UP000270094"/>
    </source>
</evidence>
<protein>
    <submittedName>
        <fullName evidence="1">Uncharacterized protein</fullName>
    </submittedName>
</protein>
<gene>
    <name evidence="1" type="ORF">SVUK_LOCUS11572</name>
</gene>
<dbReference type="Proteomes" id="UP000270094">
    <property type="component" value="Unassembled WGS sequence"/>
</dbReference>
<reference evidence="1 2" key="1">
    <citation type="submission" date="2018-11" db="EMBL/GenBank/DDBJ databases">
        <authorList>
            <consortium name="Pathogen Informatics"/>
        </authorList>
    </citation>
    <scope>NUCLEOTIDE SEQUENCE [LARGE SCALE GENOMIC DNA]</scope>
</reference>
<keyword evidence="2" id="KW-1185">Reference proteome</keyword>
<evidence type="ECO:0000313" key="1">
    <source>
        <dbReference type="EMBL" id="VDM76574.1"/>
    </source>
</evidence>
<organism evidence="1 2">
    <name type="scientific">Strongylus vulgaris</name>
    <name type="common">Blood worm</name>
    <dbReference type="NCBI Taxonomy" id="40348"/>
    <lineage>
        <taxon>Eukaryota</taxon>
        <taxon>Metazoa</taxon>
        <taxon>Ecdysozoa</taxon>
        <taxon>Nematoda</taxon>
        <taxon>Chromadorea</taxon>
        <taxon>Rhabditida</taxon>
        <taxon>Rhabditina</taxon>
        <taxon>Rhabditomorpha</taxon>
        <taxon>Strongyloidea</taxon>
        <taxon>Strongylidae</taxon>
        <taxon>Strongylus</taxon>
    </lineage>
</organism>